<accession>A0A6J7WW92</accession>
<protein>
    <submittedName>
        <fullName evidence="1">Uncharacterized protein</fullName>
    </submittedName>
</protein>
<name>A0A6J7WW92_9CAUD</name>
<reference evidence="1" key="1">
    <citation type="submission" date="2020-05" db="EMBL/GenBank/DDBJ databases">
        <authorList>
            <person name="Chiriac C."/>
            <person name="Salcher M."/>
            <person name="Ghai R."/>
            <person name="Kavagutti S V."/>
        </authorList>
    </citation>
    <scope>NUCLEOTIDE SEQUENCE</scope>
</reference>
<organism evidence="1">
    <name type="scientific">uncultured Caudovirales phage</name>
    <dbReference type="NCBI Taxonomy" id="2100421"/>
    <lineage>
        <taxon>Viruses</taxon>
        <taxon>Duplodnaviria</taxon>
        <taxon>Heunggongvirae</taxon>
        <taxon>Uroviricota</taxon>
        <taxon>Caudoviricetes</taxon>
        <taxon>Peduoviridae</taxon>
        <taxon>Maltschvirus</taxon>
        <taxon>Maltschvirus maltsch</taxon>
    </lineage>
</organism>
<proteinExistence type="predicted"/>
<sequence>MKNLNMWYNEKLDEYAKAIASGIMSRPEIQPSYTAAHEVFNMAMKMVEIREQYTKND</sequence>
<evidence type="ECO:0000313" key="1">
    <source>
        <dbReference type="EMBL" id="CAB5222020.1"/>
    </source>
</evidence>
<gene>
    <name evidence="1" type="ORF">UFOVP242_234</name>
</gene>
<dbReference type="EMBL" id="LR798294">
    <property type="protein sequence ID" value="CAB5222020.1"/>
    <property type="molecule type" value="Genomic_DNA"/>
</dbReference>